<dbReference type="PANTHER" id="PTHR30572">
    <property type="entry name" value="MEMBRANE COMPONENT OF TRANSPORTER-RELATED"/>
    <property type="match status" value="1"/>
</dbReference>
<dbReference type="InterPro" id="IPR003838">
    <property type="entry name" value="ABC3_permease_C"/>
</dbReference>
<evidence type="ECO:0000259" key="8">
    <source>
        <dbReference type="Pfam" id="PF02687"/>
    </source>
</evidence>
<keyword evidence="4 7" id="KW-1133">Transmembrane helix</keyword>
<keyword evidence="5 7" id="KW-0472">Membrane</keyword>
<evidence type="ECO:0000313" key="11">
    <source>
        <dbReference type="Proteomes" id="UP000769780"/>
    </source>
</evidence>
<dbReference type="PANTHER" id="PTHR30572:SF4">
    <property type="entry name" value="ABC TRANSPORTER PERMEASE YTRF"/>
    <property type="match status" value="1"/>
</dbReference>
<dbReference type="Pfam" id="PF12704">
    <property type="entry name" value="MacB_PCD"/>
    <property type="match status" value="1"/>
</dbReference>
<dbReference type="InterPro" id="IPR025857">
    <property type="entry name" value="MacB_PCD"/>
</dbReference>
<comment type="similarity">
    <text evidence="6">Belongs to the ABC-4 integral membrane protein family.</text>
</comment>
<gene>
    <name evidence="10" type="ORF">H0185_02655</name>
</gene>
<reference evidence="10 11" key="1">
    <citation type="submission" date="2020-07" db="EMBL/GenBank/DDBJ databases">
        <title>Fungal Genomes of the International Space Station.</title>
        <authorList>
            <person name="Seuylemezian A."/>
            <person name="Singh N.K."/>
            <person name="Wood J."/>
            <person name="Venkateswaran K."/>
        </authorList>
    </citation>
    <scope>NUCLEOTIDE SEQUENCE [LARGE SCALE GENOMIC DNA]</scope>
    <source>
        <strain evidence="10 11">PL-B2</strain>
    </source>
</reference>
<keyword evidence="3 7" id="KW-0812">Transmembrane</keyword>
<feature type="domain" description="ABC3 transporter permease C-terminal" evidence="8">
    <location>
        <begin position="286"/>
        <end position="410"/>
    </location>
</feature>
<feature type="transmembrane region" description="Helical" evidence="7">
    <location>
        <begin position="280"/>
        <end position="303"/>
    </location>
</feature>
<dbReference type="RefSeq" id="WP_221870951.1">
    <property type="nucleotide sequence ID" value="NZ_JACWFH010000006.1"/>
</dbReference>
<evidence type="ECO:0000313" key="10">
    <source>
        <dbReference type="EMBL" id="MBY0095719.1"/>
    </source>
</evidence>
<comment type="subcellular location">
    <subcellularLocation>
        <location evidence="1">Cell membrane</location>
        <topology evidence="1">Multi-pass membrane protein</topology>
    </subcellularLocation>
</comment>
<feature type="transmembrane region" description="Helical" evidence="7">
    <location>
        <begin position="381"/>
        <end position="401"/>
    </location>
</feature>
<name>A0ABS7K0F4_9BACI</name>
<feature type="domain" description="MacB-like periplasmic core" evidence="9">
    <location>
        <begin position="19"/>
        <end position="199"/>
    </location>
</feature>
<evidence type="ECO:0000256" key="6">
    <source>
        <dbReference type="ARBA" id="ARBA00038076"/>
    </source>
</evidence>
<keyword evidence="2" id="KW-1003">Cell membrane</keyword>
<evidence type="ECO:0000259" key="9">
    <source>
        <dbReference type="Pfam" id="PF12704"/>
    </source>
</evidence>
<feature type="transmembrane region" description="Helical" evidence="7">
    <location>
        <begin position="456"/>
        <end position="476"/>
    </location>
</feature>
<feature type="transmembrane region" description="Helical" evidence="7">
    <location>
        <begin position="824"/>
        <end position="844"/>
    </location>
</feature>
<evidence type="ECO:0000256" key="4">
    <source>
        <dbReference type="ARBA" id="ARBA00022989"/>
    </source>
</evidence>
<feature type="transmembrane region" description="Helical" evidence="7">
    <location>
        <begin position="20"/>
        <end position="44"/>
    </location>
</feature>
<evidence type="ECO:0000256" key="7">
    <source>
        <dbReference type="SAM" id="Phobius"/>
    </source>
</evidence>
<protein>
    <submittedName>
        <fullName evidence="10">FtsX-like permease family protein</fullName>
    </submittedName>
</protein>
<feature type="domain" description="ABC3 transporter permease C-terminal" evidence="8">
    <location>
        <begin position="738"/>
        <end position="854"/>
    </location>
</feature>
<accession>A0ABS7K0F4</accession>
<dbReference type="EMBL" id="JACWFH010000006">
    <property type="protein sequence ID" value="MBY0095719.1"/>
    <property type="molecule type" value="Genomic_DNA"/>
</dbReference>
<feature type="transmembrane region" description="Helical" evidence="7">
    <location>
        <begin position="727"/>
        <end position="751"/>
    </location>
</feature>
<proteinExistence type="inferred from homology"/>
<comment type="caution">
    <text evidence="10">The sequence shown here is derived from an EMBL/GenBank/DDBJ whole genome shotgun (WGS) entry which is preliminary data.</text>
</comment>
<evidence type="ECO:0000256" key="1">
    <source>
        <dbReference type="ARBA" id="ARBA00004651"/>
    </source>
</evidence>
<evidence type="ECO:0000256" key="3">
    <source>
        <dbReference type="ARBA" id="ARBA00022692"/>
    </source>
</evidence>
<feature type="transmembrane region" description="Helical" evidence="7">
    <location>
        <begin position="793"/>
        <end position="812"/>
    </location>
</feature>
<feature type="transmembrane region" description="Helical" evidence="7">
    <location>
        <begin position="331"/>
        <end position="361"/>
    </location>
</feature>
<evidence type="ECO:0000256" key="2">
    <source>
        <dbReference type="ARBA" id="ARBA00022475"/>
    </source>
</evidence>
<sequence length="863" mass="96098">MNIINKVTIRHLKENKRRSLVTIIGVIISVAMITAVATLGVSFLDLMIRQDINTNGEWHVRYKDVTADQVKAIKQDSETKELSLTSDAYALLEGSNNDNKPYLYFKNYNKTGMEQFPIEVSDGRLPENENEIAISEAIESNAEVTYKIGDQLTVDLGERLHKTEGTQLTQTHSLERLDETVNEELTITETKKVTVVGTIERPEWEPTWSPGYTVIGYVDETSLSESDTIDALVVLQKVKGSLFEHSKNLADSLGIETVQYNSDLLRYYGVTKNDQLRATLFSLTGIIMGIIIIGSIALIYNAFGISVSERARHLGMLSSVGATKKQKRNSVFFEGAVIGIISIPIGILAGLAGIGVTFLFINKYLQGAIGVSENLELVVTPSSLLVACGVSILTIFISTYIPAKKASKITAIDAIRQTHDIKLSRKSVKTSKFVRKLFGMEAEIGLKNVKRNKKRYLATVFSLVISIVLFLTVNFFTDNLKKSLEMSQDDLQYDIRINSSSLSREELESYTKLDHVTNSSIIEATQFEALISMDEIPAQLKEDIETNGYALEDGKLAYYIELHALDQESFNAYAKQVGVEANDFNQQDTPTGIVIDQTTYENYATGKLIESKTIETKVGNKIDLLTSETGEMEENEQPERELVGSVQIGALTDIVPMGIYPGSLGSLNIIVPESTLDQLGVSQMEVFTSVYLNSTDPMATQTAIEDRKETNISTYNIYQRRQQEEQMILLMSVFTYGFITLISLISVANIFNTISTSISLRKREFAMLRSVGMTPKGFNKMINYESIFYGVKALAYGLPISVLVMIAIHVSIGNTFEYGFQLPWMSILFVVVMIFLIVGSAMLYSISKIKKENIIDSLKQENI</sequence>
<organism evidence="10 11">
    <name type="scientific">Mesobacillus maritimus</name>
    <dbReference type="NCBI Taxonomy" id="1643336"/>
    <lineage>
        <taxon>Bacteria</taxon>
        <taxon>Bacillati</taxon>
        <taxon>Bacillota</taxon>
        <taxon>Bacilli</taxon>
        <taxon>Bacillales</taxon>
        <taxon>Bacillaceae</taxon>
        <taxon>Mesobacillus</taxon>
    </lineage>
</organism>
<dbReference type="InterPro" id="IPR050250">
    <property type="entry name" value="Macrolide_Exporter_MacB"/>
</dbReference>
<dbReference type="Proteomes" id="UP000769780">
    <property type="component" value="Unassembled WGS sequence"/>
</dbReference>
<dbReference type="Pfam" id="PF02687">
    <property type="entry name" value="FtsX"/>
    <property type="match status" value="2"/>
</dbReference>
<keyword evidence="11" id="KW-1185">Reference proteome</keyword>
<evidence type="ECO:0000256" key="5">
    <source>
        <dbReference type="ARBA" id="ARBA00023136"/>
    </source>
</evidence>